<keyword evidence="3" id="KW-0812">Transmembrane</keyword>
<dbReference type="InterPro" id="IPR042229">
    <property type="entry name" value="Listeria/Bacterioides_rpt_sf"/>
</dbReference>
<evidence type="ECO:0000256" key="4">
    <source>
        <dbReference type="SAM" id="SignalP"/>
    </source>
</evidence>
<feature type="region of interest" description="Disordered" evidence="2">
    <location>
        <begin position="420"/>
        <end position="509"/>
    </location>
</feature>
<dbReference type="AlphaFoldDB" id="A0A3E1IY67"/>
<sequence length="545" mass="58990">MNNKIINKVISLIVAFITAIGLFAGVVNAQADSKTTTEVKKYPLSLDMDIVLKSGDGYIHPGAKNQVAKNIENMWENLPITVEDENGNKIDVKKELQSNFQRFVGNFAIGQKLTITIDTNSILDGYNLSYNADHEYISQASGYSKFTVKYHLDKDNDPMVVRISFGKMNVKFDPKGGNIGSESGTIIKTVKKDNTVDFPANPTKKDLEFGGWYTELPDIEAYRQRNIVGKRYYWDNNSLFSDCNRDWQTYNDTTLDPLYDGVFLLRAQWNARYTFNANGGTFSDGTAKKSEAVQQGKNINILPAPTREDYQFLNWADAAGNTYNPGDTYTLNANTVFTAEWKQIRNTVTFKNGDKTQTVKVETGKAIDTDALTGQSMPKNPTKDGYTFKEWNTSSDGKGKAFTGTTTVDSDLTVYAIFTKNTGSDDGGDNDDNNDSGSVEPDSSDNPELNVGGGSVNNNRTLDGAANGSADGAANGAAANGSSNGLANRSGSAKSRTAGTRSSGVLPNSGADASGVTLASFVSIVFGLFVASCAVINLNSAKHLR</sequence>
<feature type="signal peptide" evidence="4">
    <location>
        <begin position="1"/>
        <end position="29"/>
    </location>
</feature>
<dbReference type="Proteomes" id="UP000258533">
    <property type="component" value="Unassembled WGS sequence"/>
</dbReference>
<dbReference type="Gene3D" id="2.60.40.4270">
    <property type="entry name" value="Listeria-Bacteroides repeat domain"/>
    <property type="match status" value="3"/>
</dbReference>
<comment type="subcellular location">
    <subcellularLocation>
        <location evidence="1">Cell envelope</location>
    </subcellularLocation>
</comment>
<gene>
    <name evidence="5" type="ORF">AXE73_03840</name>
</gene>
<evidence type="ECO:0000256" key="2">
    <source>
        <dbReference type="SAM" id="MobiDB-lite"/>
    </source>
</evidence>
<evidence type="ECO:0000256" key="1">
    <source>
        <dbReference type="ARBA" id="ARBA00004196"/>
    </source>
</evidence>
<protein>
    <recommendedName>
        <fullName evidence="7">Repeat protein</fullName>
    </recommendedName>
</protein>
<feature type="compositionally biased region" description="Polar residues" evidence="2">
    <location>
        <begin position="494"/>
        <end position="506"/>
    </location>
</feature>
<feature type="region of interest" description="Disordered" evidence="2">
    <location>
        <begin position="370"/>
        <end position="405"/>
    </location>
</feature>
<feature type="transmembrane region" description="Helical" evidence="3">
    <location>
        <begin position="518"/>
        <end position="538"/>
    </location>
</feature>
<evidence type="ECO:0000256" key="3">
    <source>
        <dbReference type="SAM" id="Phobius"/>
    </source>
</evidence>
<keyword evidence="4" id="KW-0732">Signal</keyword>
<feature type="compositionally biased region" description="Low complexity" evidence="2">
    <location>
        <begin position="464"/>
        <end position="493"/>
    </location>
</feature>
<proteinExistence type="predicted"/>
<dbReference type="GO" id="GO:0030313">
    <property type="term" value="C:cell envelope"/>
    <property type="evidence" value="ECO:0007669"/>
    <property type="project" value="UniProtKB-SubCell"/>
</dbReference>
<feature type="chain" id="PRO_5039276543" description="Repeat protein" evidence="4">
    <location>
        <begin position="30"/>
        <end position="545"/>
    </location>
</feature>
<keyword evidence="3" id="KW-1133">Transmembrane helix</keyword>
<keyword evidence="3" id="KW-0472">Membrane</keyword>
<reference evidence="5 6" key="1">
    <citation type="submission" date="2016-02" db="EMBL/GenBank/DDBJ databases">
        <title>Gardnerella vaginalis Subgroups Defined by cpn60 Sequencing and Sialidase Activity in Isolates from Canada, Belgium and Kenya.</title>
        <authorList>
            <person name="Schellenberg J."/>
            <person name="Paramel Jayaprakash T."/>
            <person name="Withana Gamage N."/>
            <person name="Patterson M.H."/>
            <person name="Vaneechoutte M."/>
            <person name="Hill J.E."/>
        </authorList>
    </citation>
    <scope>NUCLEOTIDE SEQUENCE [LARGE SCALE GENOMIC DNA]</scope>
    <source>
        <strain evidence="5 6">N144</strain>
    </source>
</reference>
<dbReference type="Pfam" id="PF09479">
    <property type="entry name" value="Flg_new"/>
    <property type="match status" value="3"/>
</dbReference>
<dbReference type="InterPro" id="IPR013378">
    <property type="entry name" value="InlB-like_B-rpt"/>
</dbReference>
<dbReference type="RefSeq" id="WP_004130538.1">
    <property type="nucleotide sequence ID" value="NZ_LRTT01000001.1"/>
</dbReference>
<name>A0A3E1IY67_GARVA</name>
<dbReference type="EMBL" id="LRTT01000001">
    <property type="protein sequence ID" value="RFD77724.1"/>
    <property type="molecule type" value="Genomic_DNA"/>
</dbReference>
<organism evidence="5 6">
    <name type="scientific">Gardnerella vaginalis</name>
    <dbReference type="NCBI Taxonomy" id="2702"/>
    <lineage>
        <taxon>Bacteria</taxon>
        <taxon>Bacillati</taxon>
        <taxon>Actinomycetota</taxon>
        <taxon>Actinomycetes</taxon>
        <taxon>Bifidobacteriales</taxon>
        <taxon>Bifidobacteriaceae</taxon>
        <taxon>Gardnerella</taxon>
    </lineage>
</organism>
<comment type="caution">
    <text evidence="5">The sequence shown here is derived from an EMBL/GenBank/DDBJ whole genome shotgun (WGS) entry which is preliminary data.</text>
</comment>
<evidence type="ECO:0000313" key="6">
    <source>
        <dbReference type="Proteomes" id="UP000258533"/>
    </source>
</evidence>
<evidence type="ECO:0000313" key="5">
    <source>
        <dbReference type="EMBL" id="RFD77724.1"/>
    </source>
</evidence>
<evidence type="ECO:0008006" key="7">
    <source>
        <dbReference type="Google" id="ProtNLM"/>
    </source>
</evidence>
<accession>A0A3E1IY67</accession>
<dbReference type="NCBIfam" id="TIGR02543">
    <property type="entry name" value="List_Bact_rpt"/>
    <property type="match status" value="1"/>
</dbReference>